<comment type="caution">
    <text evidence="1">The sequence shown here is derived from an EMBL/GenBank/DDBJ whole genome shotgun (WGS) entry which is preliminary data.</text>
</comment>
<dbReference type="Proteomes" id="UP001149411">
    <property type="component" value="Unassembled WGS sequence"/>
</dbReference>
<reference evidence="1" key="1">
    <citation type="submission" date="2022-09" db="EMBL/GenBank/DDBJ databases">
        <title>Haloadaptaus new haloarchaeum isolated from saline soil.</title>
        <authorList>
            <person name="Duran-Viseras A."/>
            <person name="Sanchez-Porro C."/>
            <person name="Ventosa A."/>
        </authorList>
    </citation>
    <scope>NUCLEOTIDE SEQUENCE</scope>
    <source>
        <strain evidence="1">F3-133</strain>
    </source>
</reference>
<keyword evidence="2" id="KW-1185">Reference proteome</keyword>
<sequence length="224" mass="24669">MSNYIAILGTQAFHDQWSSSDSKLVDIREWCEDVWANEISPNGNYGASFADWSEGAIAVPDSAFEDDNIDDLSIRRDNANDWLRDYWQYYDNYVAIIVIDDWGQDDDKLGIALNSQAGSCCNRAAIVDARADRNGNLPSNLENVGSEGIAAHELVHLYGAQHTDGSTQDGGWFNPDEASIIAVPSDPIGCADNGSLDEIISWYSDCTVNEVQDHIDSEDSIEPL</sequence>
<accession>A0A9Q4C2L2</accession>
<dbReference type="GO" id="GO:0008237">
    <property type="term" value="F:metallopeptidase activity"/>
    <property type="evidence" value="ECO:0007669"/>
    <property type="project" value="InterPro"/>
</dbReference>
<dbReference type="Gene3D" id="3.40.390.10">
    <property type="entry name" value="Collagenase (Catalytic Domain)"/>
    <property type="match status" value="1"/>
</dbReference>
<gene>
    <name evidence="1" type="ORF">EGH25_02965</name>
</gene>
<evidence type="ECO:0000313" key="2">
    <source>
        <dbReference type="Proteomes" id="UP001149411"/>
    </source>
</evidence>
<evidence type="ECO:0008006" key="3">
    <source>
        <dbReference type="Google" id="ProtNLM"/>
    </source>
</evidence>
<dbReference type="EMBL" id="RKLV01000002">
    <property type="protein sequence ID" value="MCX2818313.1"/>
    <property type="molecule type" value="Genomic_DNA"/>
</dbReference>
<organism evidence="1 2">
    <name type="scientific">Halorutilus salinus</name>
    <dbReference type="NCBI Taxonomy" id="2487751"/>
    <lineage>
        <taxon>Archaea</taxon>
        <taxon>Methanobacteriati</taxon>
        <taxon>Methanobacteriota</taxon>
        <taxon>Stenosarchaea group</taxon>
        <taxon>Halobacteria</taxon>
        <taxon>Halorutilales</taxon>
        <taxon>Halorutilaceae</taxon>
        <taxon>Halorutilus</taxon>
    </lineage>
</organism>
<name>A0A9Q4C2L2_9EURY</name>
<dbReference type="RefSeq" id="WP_266086079.1">
    <property type="nucleotide sequence ID" value="NZ_RKLV01000002.1"/>
</dbReference>
<evidence type="ECO:0000313" key="1">
    <source>
        <dbReference type="EMBL" id="MCX2818313.1"/>
    </source>
</evidence>
<proteinExistence type="predicted"/>
<dbReference type="SUPFAM" id="SSF55486">
    <property type="entry name" value="Metalloproteases ('zincins'), catalytic domain"/>
    <property type="match status" value="1"/>
</dbReference>
<dbReference type="AlphaFoldDB" id="A0A9Q4C2L2"/>
<protein>
    <recommendedName>
        <fullName evidence="3">Metallo-peptidase family M12B Reprolysin-like</fullName>
    </recommendedName>
</protein>
<dbReference type="InterPro" id="IPR024079">
    <property type="entry name" value="MetalloPept_cat_dom_sf"/>
</dbReference>